<dbReference type="EMBL" id="QGMK01000830">
    <property type="protein sequence ID" value="TVY78166.1"/>
    <property type="molecule type" value="Genomic_DNA"/>
</dbReference>
<evidence type="ECO:0008006" key="3">
    <source>
        <dbReference type="Google" id="ProtNLM"/>
    </source>
</evidence>
<gene>
    <name evidence="1" type="ORF">LSUE1_G004190</name>
</gene>
<dbReference type="AlphaFoldDB" id="A0A8T9CA51"/>
<dbReference type="OrthoDB" id="2129688at2759"/>
<evidence type="ECO:0000313" key="1">
    <source>
        <dbReference type="EMBL" id="TVY78166.1"/>
    </source>
</evidence>
<dbReference type="InterPro" id="IPR011333">
    <property type="entry name" value="SKP1/BTB/POZ_sf"/>
</dbReference>
<evidence type="ECO:0000313" key="2">
    <source>
        <dbReference type="Proteomes" id="UP000469558"/>
    </source>
</evidence>
<comment type="caution">
    <text evidence="1">The sequence shown here is derived from an EMBL/GenBank/DDBJ whole genome shotgun (WGS) entry which is preliminary data.</text>
</comment>
<dbReference type="Gene3D" id="3.30.710.10">
    <property type="entry name" value="Potassium Channel Kv1.1, Chain A"/>
    <property type="match status" value="1"/>
</dbReference>
<name>A0A8T9CA51_9HELO</name>
<dbReference type="Proteomes" id="UP000469558">
    <property type="component" value="Unassembled WGS sequence"/>
</dbReference>
<reference evidence="1 2" key="1">
    <citation type="submission" date="2018-05" db="EMBL/GenBank/DDBJ databases">
        <title>Genome sequencing and assembly of the regulated plant pathogen Lachnellula willkommii and related sister species for the development of diagnostic species identification markers.</title>
        <authorList>
            <person name="Giroux E."/>
            <person name="Bilodeau G."/>
        </authorList>
    </citation>
    <scope>NUCLEOTIDE SEQUENCE [LARGE SCALE GENOMIC DNA]</scope>
    <source>
        <strain evidence="1 2">CBS 268.59</strain>
    </source>
</reference>
<accession>A0A8T9CA51</accession>
<keyword evidence="2" id="KW-1185">Reference proteome</keyword>
<sequence>MEARTQPHLRSPILFAAPVFDDLEFHVHSVVLKLHSAFFRNFLDSPDKEKGGAPLLRKFKYEWVTMLDEDCKDWHIVAASASPLKALDLAVFNEEGASYPFFSKQQREQEGFEKLLCAIYNRPYKIDFYSLIVLTRQADYYCALPAVSNSLGNAILNSKGFQGHTLWNHCPELLPIAIKLRHGLLFKDCITLCLGPWNEPFRHKFDDLKLRKLAQNLHNQIAAKIGDFHQDILKSSSQPKLDEPPSERLHTLMHELNANGI</sequence>
<organism evidence="1 2">
    <name type="scientific">Lachnellula suecica</name>
    <dbReference type="NCBI Taxonomy" id="602035"/>
    <lineage>
        <taxon>Eukaryota</taxon>
        <taxon>Fungi</taxon>
        <taxon>Dikarya</taxon>
        <taxon>Ascomycota</taxon>
        <taxon>Pezizomycotina</taxon>
        <taxon>Leotiomycetes</taxon>
        <taxon>Helotiales</taxon>
        <taxon>Lachnaceae</taxon>
        <taxon>Lachnellula</taxon>
    </lineage>
</organism>
<protein>
    <recommendedName>
        <fullName evidence="3">BTB domain-containing protein</fullName>
    </recommendedName>
</protein>
<proteinExistence type="predicted"/>